<evidence type="ECO:0000256" key="1">
    <source>
        <dbReference type="ARBA" id="ARBA00022729"/>
    </source>
</evidence>
<sequence>MRLYYLLPLLSGLLLSTSLRANDTGSQVRKPQKLKSPLTLYIAGDIADCRKQPASETMAARTSDLILAALEKDSNAYAMTLGDNTYPIGKPEEFANCYDPTWGRFKERTLPSPGNHDYGQPKALGYYNYFGDIAGPERRGYYSKRIGQWHILSINSNLSGSQMQKQIEWLREELSSNQKQCTLAFWHHPAYSSGGHGNNSFMHPVWKMLADAKTDIVLTSHDHDYERFAPMNGNGDKDEQGGIRSFVVGTGGAKLTPMFFPKGTTEIRDNNTHGVLKLVLHEKSYEWDFISVGDSNFSDKGKGSCH</sequence>
<evidence type="ECO:0000313" key="5">
    <source>
        <dbReference type="Proteomes" id="UP000654304"/>
    </source>
</evidence>
<dbReference type="Gene3D" id="3.60.21.10">
    <property type="match status" value="1"/>
</dbReference>
<accession>A0ABR7A9M0</accession>
<dbReference type="Pfam" id="PF00149">
    <property type="entry name" value="Metallophos"/>
    <property type="match status" value="1"/>
</dbReference>
<dbReference type="InterPro" id="IPR004843">
    <property type="entry name" value="Calcineurin-like_PHP"/>
</dbReference>
<organism evidence="4 5">
    <name type="scientific">Undibacterium curvum</name>
    <dbReference type="NCBI Taxonomy" id="2762294"/>
    <lineage>
        <taxon>Bacteria</taxon>
        <taxon>Pseudomonadati</taxon>
        <taxon>Pseudomonadota</taxon>
        <taxon>Betaproteobacteria</taxon>
        <taxon>Burkholderiales</taxon>
        <taxon>Oxalobacteraceae</taxon>
        <taxon>Undibacterium</taxon>
    </lineage>
</organism>
<reference evidence="4 5" key="1">
    <citation type="submission" date="2020-08" db="EMBL/GenBank/DDBJ databases">
        <title>Novel species isolated from subtropical streams in China.</title>
        <authorList>
            <person name="Lu H."/>
        </authorList>
    </citation>
    <scope>NUCLEOTIDE SEQUENCE [LARGE SCALE GENOMIC DNA]</scope>
    <source>
        <strain evidence="4 5">CY22W</strain>
    </source>
</reference>
<evidence type="ECO:0000259" key="3">
    <source>
        <dbReference type="Pfam" id="PF00149"/>
    </source>
</evidence>
<dbReference type="EMBL" id="JACOGD010000013">
    <property type="protein sequence ID" value="MBC3933603.1"/>
    <property type="molecule type" value="Genomic_DNA"/>
</dbReference>
<protein>
    <submittedName>
        <fullName evidence="4">Metallophosphoesterase</fullName>
    </submittedName>
</protein>
<name>A0ABR7A9M0_9BURK</name>
<dbReference type="Proteomes" id="UP000654304">
    <property type="component" value="Unassembled WGS sequence"/>
</dbReference>
<dbReference type="PANTHER" id="PTHR22953">
    <property type="entry name" value="ACID PHOSPHATASE RELATED"/>
    <property type="match status" value="1"/>
</dbReference>
<comment type="caution">
    <text evidence="4">The sequence shown here is derived from an EMBL/GenBank/DDBJ whole genome shotgun (WGS) entry which is preliminary data.</text>
</comment>
<feature type="domain" description="Calcineurin-like phosphoesterase" evidence="3">
    <location>
        <begin position="70"/>
        <end position="225"/>
    </location>
</feature>
<dbReference type="InterPro" id="IPR039331">
    <property type="entry name" value="PAPs-like"/>
</dbReference>
<dbReference type="RefSeq" id="WP_186905162.1">
    <property type="nucleotide sequence ID" value="NZ_JACOGD010000013.1"/>
</dbReference>
<dbReference type="SUPFAM" id="SSF56300">
    <property type="entry name" value="Metallo-dependent phosphatases"/>
    <property type="match status" value="1"/>
</dbReference>
<evidence type="ECO:0000313" key="4">
    <source>
        <dbReference type="EMBL" id="MBC3933603.1"/>
    </source>
</evidence>
<feature type="signal peptide" evidence="2">
    <location>
        <begin position="1"/>
        <end position="21"/>
    </location>
</feature>
<dbReference type="PANTHER" id="PTHR22953:SF153">
    <property type="entry name" value="PURPLE ACID PHOSPHATASE"/>
    <property type="match status" value="1"/>
</dbReference>
<evidence type="ECO:0000256" key="2">
    <source>
        <dbReference type="SAM" id="SignalP"/>
    </source>
</evidence>
<dbReference type="InterPro" id="IPR029052">
    <property type="entry name" value="Metallo-depent_PP-like"/>
</dbReference>
<keyword evidence="1 2" id="KW-0732">Signal</keyword>
<keyword evidence="5" id="KW-1185">Reference proteome</keyword>
<proteinExistence type="predicted"/>
<gene>
    <name evidence="4" type="ORF">H8K43_18125</name>
</gene>
<feature type="chain" id="PRO_5046541081" evidence="2">
    <location>
        <begin position="22"/>
        <end position="306"/>
    </location>
</feature>